<gene>
    <name evidence="2" type="ORF">KCH_10580</name>
</gene>
<dbReference type="EMBL" id="JNBY01000050">
    <property type="protein sequence ID" value="KDN86973.1"/>
    <property type="molecule type" value="Genomic_DNA"/>
</dbReference>
<evidence type="ECO:0000256" key="1">
    <source>
        <dbReference type="SAM" id="MobiDB-lite"/>
    </source>
</evidence>
<protein>
    <submittedName>
        <fullName evidence="2">Uncharacterized protein</fullName>
    </submittedName>
</protein>
<name>A0A066YZK1_9ACTN</name>
<dbReference type="HOGENOM" id="CLU_3153846_0_0_11"/>
<feature type="compositionally biased region" description="Polar residues" evidence="1">
    <location>
        <begin position="38"/>
        <end position="48"/>
    </location>
</feature>
<accession>A0A066YZK1</accession>
<reference evidence="2 3" key="1">
    <citation type="submission" date="2014-05" db="EMBL/GenBank/DDBJ databases">
        <title>Draft Genome Sequence of Kitasatospora cheerisanensis KCTC 2395.</title>
        <authorList>
            <person name="Nam D.H."/>
        </authorList>
    </citation>
    <scope>NUCLEOTIDE SEQUENCE [LARGE SCALE GENOMIC DNA]</scope>
    <source>
        <strain evidence="2 3">KCTC 2395</strain>
    </source>
</reference>
<comment type="caution">
    <text evidence="2">The sequence shown here is derived from an EMBL/GenBank/DDBJ whole genome shotgun (WGS) entry which is preliminary data.</text>
</comment>
<proteinExistence type="predicted"/>
<sequence length="48" mass="5073">MAGHTRPARRPATGSSATRPAVNPAFSYGSRPDRYQPDSISAQPSAVM</sequence>
<evidence type="ECO:0000313" key="2">
    <source>
        <dbReference type="EMBL" id="KDN86973.1"/>
    </source>
</evidence>
<keyword evidence="3" id="KW-1185">Reference proteome</keyword>
<feature type="region of interest" description="Disordered" evidence="1">
    <location>
        <begin position="1"/>
        <end position="48"/>
    </location>
</feature>
<evidence type="ECO:0000313" key="3">
    <source>
        <dbReference type="Proteomes" id="UP000027178"/>
    </source>
</evidence>
<dbReference type="AlphaFoldDB" id="A0A066YZK1"/>
<dbReference type="Proteomes" id="UP000027178">
    <property type="component" value="Unassembled WGS sequence"/>
</dbReference>
<organism evidence="2 3">
    <name type="scientific">Kitasatospora cheerisanensis KCTC 2395</name>
    <dbReference type="NCBI Taxonomy" id="1348663"/>
    <lineage>
        <taxon>Bacteria</taxon>
        <taxon>Bacillati</taxon>
        <taxon>Actinomycetota</taxon>
        <taxon>Actinomycetes</taxon>
        <taxon>Kitasatosporales</taxon>
        <taxon>Streptomycetaceae</taxon>
        <taxon>Kitasatospora</taxon>
    </lineage>
</organism>